<keyword evidence="3" id="KW-0460">Magnesium</keyword>
<dbReference type="SUPFAM" id="SSF81653">
    <property type="entry name" value="Calcium ATPase, transduction domain A"/>
    <property type="match status" value="1"/>
</dbReference>
<dbReference type="AlphaFoldDB" id="A0AAV4LFL9"/>
<keyword evidence="4" id="KW-0472">Membrane</keyword>
<dbReference type="InterPro" id="IPR008250">
    <property type="entry name" value="ATPase_P-typ_transduc_dom_A_sf"/>
</dbReference>
<dbReference type="GO" id="GO:0005886">
    <property type="term" value="C:plasma membrane"/>
    <property type="evidence" value="ECO:0007669"/>
    <property type="project" value="TreeGrafter"/>
</dbReference>
<dbReference type="GO" id="GO:0046872">
    <property type="term" value="F:metal ion binding"/>
    <property type="evidence" value="ECO:0007669"/>
    <property type="project" value="UniProtKB-KW"/>
</dbReference>
<evidence type="ECO:0000256" key="4">
    <source>
        <dbReference type="SAM" id="Phobius"/>
    </source>
</evidence>
<keyword evidence="4" id="KW-0812">Transmembrane</keyword>
<dbReference type="InterPro" id="IPR006068">
    <property type="entry name" value="ATPase_P-typ_cation-transptr_C"/>
</dbReference>
<evidence type="ECO:0000313" key="6">
    <source>
        <dbReference type="EMBL" id="GIM46314.1"/>
    </source>
</evidence>
<dbReference type="InterPro" id="IPR004014">
    <property type="entry name" value="ATPase_P-typ_cation-transptr_N"/>
</dbReference>
<dbReference type="GO" id="GO:0012505">
    <property type="term" value="C:endomembrane system"/>
    <property type="evidence" value="ECO:0007669"/>
    <property type="project" value="UniProtKB-SubCell"/>
</dbReference>
<dbReference type="PANTHER" id="PTHR24093:SF369">
    <property type="entry name" value="CALCIUM-TRANSPORTING ATPASE"/>
    <property type="match status" value="1"/>
</dbReference>
<feature type="transmembrane region" description="Helical" evidence="4">
    <location>
        <begin position="844"/>
        <end position="865"/>
    </location>
</feature>
<dbReference type="Proteomes" id="UP001057291">
    <property type="component" value="Unassembled WGS sequence"/>
</dbReference>
<gene>
    <name evidence="6" type="ORF">DNHGIG_18630</name>
</gene>
<evidence type="ECO:0000256" key="2">
    <source>
        <dbReference type="ARBA" id="ARBA00022723"/>
    </source>
</evidence>
<feature type="transmembrane region" description="Helical" evidence="4">
    <location>
        <begin position="279"/>
        <end position="296"/>
    </location>
</feature>
<keyword evidence="2" id="KW-0479">Metal-binding</keyword>
<keyword evidence="4" id="KW-1133">Transmembrane helix</keyword>
<protein>
    <recommendedName>
        <fullName evidence="5">Cation-transporting P-type ATPase N-terminal domain-containing protein</fullName>
    </recommendedName>
</protein>
<dbReference type="Gene3D" id="2.70.150.10">
    <property type="entry name" value="Calcium-transporting ATPase, cytoplasmic transduction domain A"/>
    <property type="match status" value="1"/>
</dbReference>
<dbReference type="GO" id="GO:0005388">
    <property type="term" value="F:P-type calcium transporter activity"/>
    <property type="evidence" value="ECO:0007669"/>
    <property type="project" value="TreeGrafter"/>
</dbReference>
<proteinExistence type="predicted"/>
<comment type="subcellular location">
    <subcellularLocation>
        <location evidence="1">Endomembrane system</location>
        <topology evidence="1">Multi-pass membrane protein</topology>
    </subcellularLocation>
</comment>
<dbReference type="Pfam" id="PF00689">
    <property type="entry name" value="Cation_ATPase_C"/>
    <property type="match status" value="1"/>
</dbReference>
<dbReference type="InterPro" id="IPR023298">
    <property type="entry name" value="ATPase_P-typ_TM_dom_sf"/>
</dbReference>
<feature type="transmembrane region" description="Helical" evidence="4">
    <location>
        <begin position="805"/>
        <end position="824"/>
    </location>
</feature>
<feature type="domain" description="Cation-transporting P-type ATPase N-terminal" evidence="5">
    <location>
        <begin position="30"/>
        <end position="107"/>
    </location>
</feature>
<evidence type="ECO:0000313" key="7">
    <source>
        <dbReference type="Proteomes" id="UP001057291"/>
    </source>
</evidence>
<dbReference type="InterPro" id="IPR059000">
    <property type="entry name" value="ATPase_P-type_domA"/>
</dbReference>
<accession>A0AAV4LFL9</accession>
<evidence type="ECO:0000259" key="5">
    <source>
        <dbReference type="SMART" id="SM00831"/>
    </source>
</evidence>
<evidence type="ECO:0000256" key="3">
    <source>
        <dbReference type="ARBA" id="ARBA00022842"/>
    </source>
</evidence>
<reference evidence="6" key="1">
    <citation type="journal article" date="2023" name="Int. J. Syst. Evol. Microbiol.">
        <title>Collibacillus ludicampi gen. nov., sp. nov., a new soil bacterium of the family Alicyclobacillaceae.</title>
        <authorList>
            <person name="Jojima T."/>
            <person name="Ioku Y."/>
            <person name="Fukuta Y."/>
            <person name="Shirasaka N."/>
            <person name="Matsumura Y."/>
            <person name="Mori M."/>
        </authorList>
    </citation>
    <scope>NUCLEOTIDE SEQUENCE</scope>
    <source>
        <strain evidence="6">TP075</strain>
    </source>
</reference>
<evidence type="ECO:0000256" key="1">
    <source>
        <dbReference type="ARBA" id="ARBA00004127"/>
    </source>
</evidence>
<comment type="caution">
    <text evidence="6">The sequence shown here is derived from an EMBL/GenBank/DDBJ whole genome shotgun (WGS) entry which is preliminary data.</text>
</comment>
<dbReference type="RefSeq" id="WP_282199433.1">
    <property type="nucleotide sequence ID" value="NZ_BOQE01000001.1"/>
</dbReference>
<sequence length="922" mass="102044">MVHAFGGVGALLQRLANAPRIFLQSLLEPDEQNQVEQTIRGQLNAVELSDGWENGLTHEQARKRLEQHGLNHYRPLPNKWKVFGEQFKSVAAISLLAFAGLAWGLGKYFDTTLILLVFAAQAIYTTRVKCQAEQDYQRFLQEQKTVSVIRGGQISQIAPTDVVPGDVLFLRQGDVVPADAFITCANHLQVREMDADSTYRVMLKCAVSRKDGESCLRINRGTEANRLYAGSVIVSGSAQAVVTHTGDSTRHADILRQPKRRKLYTEQRYDTLSKKLTKAGWIAIILVGGLVFLVGWSPSAAVATASAVATSVIPGGFSLPICLAFWTATKRMRQEARELPSLHHVDRLEDTKVVVLTDHGLTDEMEASQLFGSQSRWFVSKEVSDHIHSHKRIFHKDGIQAQLESSSEAVLLIQAAKPFARINGDLGPYDRAVNRLYGNLPVTQRTDPCAWKWIDHAHLQSHGLFEMRAFQDQKGRIVEVIRGPVQLLFEKCKRAISPKQMECSFFDVPTMEKSDALQKSLQDWLETARRHHEQTVGFAYRIREAEGMSVHSAGGTTDVQDLIWIGAISFQCIYQRSSHLLRRVANLGLPVVLTVQESVIEDPGFRQAITFDDAKIRILSTKDFVATLEEKPLEKEEVWIVVADERERLDVLETLRERYSAICFIGCHDQERALFGAAWAAIEQGIKRGLQDVIEALEETGHARARLGHANGFILSGNIGEVVFSTLAGITGAHHALSPVILNLLTNSLASVGIAIGKREVDQRQGHPNGDLQSLHKPIVSHGFISGATAMLAYAGGLLISEDPFFASTFAFITLILSQLWQAVHWRRQSRLAKLSDLWEDRVLTVSLLVALLALVLSVQVPFFAGQLQTTPLGIQDWLAAGAIAGAVGPVASNSEEPIWGIVKRVTGRFWGNNPQKPMAAA</sequence>
<dbReference type="SUPFAM" id="SSF81665">
    <property type="entry name" value="Calcium ATPase, transmembrane domain M"/>
    <property type="match status" value="1"/>
</dbReference>
<dbReference type="PANTHER" id="PTHR24093">
    <property type="entry name" value="CATION TRANSPORTING ATPASE"/>
    <property type="match status" value="1"/>
</dbReference>
<dbReference type="SMART" id="SM00831">
    <property type="entry name" value="Cation_ATPase_N"/>
    <property type="match status" value="1"/>
</dbReference>
<dbReference type="Pfam" id="PF00122">
    <property type="entry name" value="E1-E2_ATPase"/>
    <property type="match status" value="1"/>
</dbReference>
<dbReference type="EMBL" id="BOQE01000001">
    <property type="protein sequence ID" value="GIM46314.1"/>
    <property type="molecule type" value="Genomic_DNA"/>
</dbReference>
<organism evidence="6 7">
    <name type="scientific">Collibacillus ludicampi</name>
    <dbReference type="NCBI Taxonomy" id="2771369"/>
    <lineage>
        <taxon>Bacteria</taxon>
        <taxon>Bacillati</taxon>
        <taxon>Bacillota</taxon>
        <taxon>Bacilli</taxon>
        <taxon>Bacillales</taxon>
        <taxon>Alicyclobacillaceae</taxon>
        <taxon>Collibacillus</taxon>
    </lineage>
</organism>
<feature type="transmembrane region" description="Helical" evidence="4">
    <location>
        <begin position="779"/>
        <end position="799"/>
    </location>
</feature>
<name>A0AAV4LFL9_9BACL</name>
<feature type="transmembrane region" description="Helical" evidence="4">
    <location>
        <begin position="302"/>
        <end position="328"/>
    </location>
</feature>
<dbReference type="Gene3D" id="1.20.1110.10">
    <property type="entry name" value="Calcium-transporting ATPase, transmembrane domain"/>
    <property type="match status" value="2"/>
</dbReference>
<dbReference type="Pfam" id="PF00690">
    <property type="entry name" value="Cation_ATPase_N"/>
    <property type="match status" value="1"/>
</dbReference>
<keyword evidence="7" id="KW-1185">Reference proteome</keyword>